<dbReference type="PANTHER" id="PTHR21398:SF6">
    <property type="entry name" value="AGAP007094-PA"/>
    <property type="match status" value="1"/>
</dbReference>
<evidence type="ECO:0000313" key="3">
    <source>
        <dbReference type="Proteomes" id="UP000283509"/>
    </source>
</evidence>
<gene>
    <name evidence="2" type="ORF">C7M84_007281</name>
</gene>
<dbReference type="Proteomes" id="UP000283509">
    <property type="component" value="Unassembled WGS sequence"/>
</dbReference>
<accession>A0A3R7PJV8</accession>
<feature type="region of interest" description="Disordered" evidence="1">
    <location>
        <begin position="1"/>
        <end position="22"/>
    </location>
</feature>
<proteinExistence type="predicted"/>
<organism evidence="2 3">
    <name type="scientific">Penaeus vannamei</name>
    <name type="common">Whiteleg shrimp</name>
    <name type="synonym">Litopenaeus vannamei</name>
    <dbReference type="NCBI Taxonomy" id="6689"/>
    <lineage>
        <taxon>Eukaryota</taxon>
        <taxon>Metazoa</taxon>
        <taxon>Ecdysozoa</taxon>
        <taxon>Arthropoda</taxon>
        <taxon>Crustacea</taxon>
        <taxon>Multicrustacea</taxon>
        <taxon>Malacostraca</taxon>
        <taxon>Eumalacostraca</taxon>
        <taxon>Eucarida</taxon>
        <taxon>Decapoda</taxon>
        <taxon>Dendrobranchiata</taxon>
        <taxon>Penaeoidea</taxon>
        <taxon>Penaeidae</taxon>
        <taxon>Penaeus</taxon>
    </lineage>
</organism>
<dbReference type="InterPro" id="IPR006631">
    <property type="entry name" value="DM4_12"/>
</dbReference>
<feature type="compositionally biased region" description="Polar residues" evidence="1">
    <location>
        <begin position="154"/>
        <end position="165"/>
    </location>
</feature>
<protein>
    <submittedName>
        <fullName evidence="2">Uncharacterized protein</fullName>
    </submittedName>
</protein>
<evidence type="ECO:0000313" key="2">
    <source>
        <dbReference type="EMBL" id="ROT74210.1"/>
    </source>
</evidence>
<name>A0A3R7PJV8_PENVA</name>
<dbReference type="PANTHER" id="PTHR21398">
    <property type="entry name" value="AGAP007094-PA"/>
    <property type="match status" value="1"/>
</dbReference>
<keyword evidence="3" id="KW-1185">Reference proteome</keyword>
<dbReference type="AlphaFoldDB" id="A0A3R7PJV8"/>
<feature type="compositionally biased region" description="Low complexity" evidence="1">
    <location>
        <begin position="175"/>
        <end position="188"/>
    </location>
</feature>
<reference evidence="2 3" key="2">
    <citation type="submission" date="2019-01" db="EMBL/GenBank/DDBJ databases">
        <title>The decoding of complex shrimp genome reveals the adaptation for benthos swimmer, frequently molting mechanism and breeding impact on genome.</title>
        <authorList>
            <person name="Sun Y."/>
            <person name="Gao Y."/>
            <person name="Yu Y."/>
        </authorList>
    </citation>
    <scope>NUCLEOTIDE SEQUENCE [LARGE SCALE GENOMIC DNA]</scope>
    <source>
        <tissue evidence="2">Muscle</tissue>
    </source>
</reference>
<dbReference type="EMBL" id="QCYY01001922">
    <property type="protein sequence ID" value="ROT74210.1"/>
    <property type="molecule type" value="Genomic_DNA"/>
</dbReference>
<feature type="region of interest" description="Disordered" evidence="1">
    <location>
        <begin position="154"/>
        <end position="194"/>
    </location>
</feature>
<reference evidence="2 3" key="1">
    <citation type="submission" date="2018-04" db="EMBL/GenBank/DDBJ databases">
        <authorList>
            <person name="Zhang X."/>
            <person name="Yuan J."/>
            <person name="Li F."/>
            <person name="Xiang J."/>
        </authorList>
    </citation>
    <scope>NUCLEOTIDE SEQUENCE [LARGE SCALE GENOMIC DNA]</scope>
    <source>
        <tissue evidence="2">Muscle</tissue>
    </source>
</reference>
<dbReference type="Pfam" id="PF07841">
    <property type="entry name" value="DM4_12"/>
    <property type="match status" value="1"/>
</dbReference>
<sequence>MEGGRRGPAVLPRRDGEGQAAALPSPSFLSFTIECAASSASQPDPSSRSLRSSLSPAGSQLYAFPIELNLPNSTLRLATRDRRPENIPLFGGLGLNRFDDSVSGHNSIYGSANSDGSAYGYAGTYGDTYPHTGIYGSIYAHPYGSGSSAYGQATVTTPTDSNSDGGTYAHGDPYSSSDGSAHAHGSAGENVGAHEEGSHAVYSRSIDEQRATGFTFLMKIMDNLGLDGRSCLLRAVCEVAEEPIADLGITGERLYPACPHRLMELVTASMSYFHHGLAHVGKAGGAAANFS</sequence>
<evidence type="ECO:0000256" key="1">
    <source>
        <dbReference type="SAM" id="MobiDB-lite"/>
    </source>
</evidence>
<comment type="caution">
    <text evidence="2">The sequence shown here is derived from an EMBL/GenBank/DDBJ whole genome shotgun (WGS) entry which is preliminary data.</text>
</comment>